<dbReference type="PRINTS" id="PR00080">
    <property type="entry name" value="SDRFAMILY"/>
</dbReference>
<sequence>MTKKTAFITGATSGIGQATARLFADHGIDLVITGRRQERLNAMKEELSTKVKVETLNFDVRDRAAVFAAITGLSEDWKSAINILVNNAGNAHGLASFQDADLDDFDAMIDINVKGLLYVSKAVLPFLMKNKQAHIVNIASIAGKQVYPNGNIYNASKFAVDAISQAMRIDLLNEGVKVTNIAPGLVETEFSLVRFKGNEEKANATYDGLEPLVAEDIADSIYYSISQPDHVQIADLLILPKAQASARDYKRN</sequence>
<dbReference type="Pfam" id="PF00106">
    <property type="entry name" value="adh_short"/>
    <property type="match status" value="1"/>
</dbReference>
<dbReference type="FunFam" id="3.40.50.720:FF:000047">
    <property type="entry name" value="NADP-dependent L-serine/L-allo-threonine dehydrogenase"/>
    <property type="match status" value="1"/>
</dbReference>
<dbReference type="PRINTS" id="PR00081">
    <property type="entry name" value="GDHRDH"/>
</dbReference>
<dbReference type="PROSITE" id="PS00061">
    <property type="entry name" value="ADH_SHORT"/>
    <property type="match status" value="1"/>
</dbReference>
<dbReference type="RefSeq" id="WP_183540083.1">
    <property type="nucleotide sequence ID" value="NZ_JACHHV010000017.1"/>
</dbReference>
<protein>
    <submittedName>
        <fullName evidence="4">NADP-dependent 3-hydroxy acid dehydrogenase YdfG</fullName>
    </submittedName>
</protein>
<evidence type="ECO:0000313" key="5">
    <source>
        <dbReference type="Proteomes" id="UP000562464"/>
    </source>
</evidence>
<reference evidence="4 5" key="1">
    <citation type="submission" date="2020-08" db="EMBL/GenBank/DDBJ databases">
        <title>Genomic Encyclopedia of Type Strains, Phase IV (KMG-IV): sequencing the most valuable type-strain genomes for metagenomic binning, comparative biology and taxonomic classification.</title>
        <authorList>
            <person name="Goeker M."/>
        </authorList>
    </citation>
    <scope>NUCLEOTIDE SEQUENCE [LARGE SCALE GENOMIC DNA]</scope>
    <source>
        <strain evidence="4 5">DSM 14925</strain>
    </source>
</reference>
<evidence type="ECO:0000313" key="4">
    <source>
        <dbReference type="EMBL" id="MBB5888218.1"/>
    </source>
</evidence>
<dbReference type="Proteomes" id="UP000562464">
    <property type="component" value="Unassembled WGS sequence"/>
</dbReference>
<evidence type="ECO:0000256" key="1">
    <source>
        <dbReference type="ARBA" id="ARBA00006484"/>
    </source>
</evidence>
<dbReference type="PANTHER" id="PTHR42901:SF1">
    <property type="entry name" value="ALCOHOL DEHYDROGENASE"/>
    <property type="match status" value="1"/>
</dbReference>
<evidence type="ECO:0000256" key="2">
    <source>
        <dbReference type="ARBA" id="ARBA00023002"/>
    </source>
</evidence>
<comment type="caution">
    <text evidence="4">The sequence shown here is derived from an EMBL/GenBank/DDBJ whole genome shotgun (WGS) entry which is preliminary data.</text>
</comment>
<comment type="similarity">
    <text evidence="1 3">Belongs to the short-chain dehydrogenases/reductases (SDR) family.</text>
</comment>
<dbReference type="EMBL" id="JACHHV010000017">
    <property type="protein sequence ID" value="MBB5888218.1"/>
    <property type="molecule type" value="Genomic_DNA"/>
</dbReference>
<dbReference type="AlphaFoldDB" id="A0A841C917"/>
<accession>A0A841C917</accession>
<dbReference type="PANTHER" id="PTHR42901">
    <property type="entry name" value="ALCOHOL DEHYDROGENASE"/>
    <property type="match status" value="1"/>
</dbReference>
<dbReference type="InterPro" id="IPR002347">
    <property type="entry name" value="SDR_fam"/>
</dbReference>
<evidence type="ECO:0000256" key="3">
    <source>
        <dbReference type="RuleBase" id="RU000363"/>
    </source>
</evidence>
<dbReference type="GO" id="GO:0016616">
    <property type="term" value="F:oxidoreductase activity, acting on the CH-OH group of donors, NAD or NADP as acceptor"/>
    <property type="evidence" value="ECO:0007669"/>
    <property type="project" value="UniProtKB-ARBA"/>
</dbReference>
<keyword evidence="5" id="KW-1185">Reference proteome</keyword>
<gene>
    <name evidence="4" type="ORF">HNQ37_001110</name>
</gene>
<dbReference type="InterPro" id="IPR020904">
    <property type="entry name" value="Sc_DH/Rdtase_CS"/>
</dbReference>
<proteinExistence type="inferred from homology"/>
<name>A0A841C917_9LACT</name>
<keyword evidence="2" id="KW-0560">Oxidoreductase</keyword>
<dbReference type="Gene3D" id="3.40.50.720">
    <property type="entry name" value="NAD(P)-binding Rossmann-like Domain"/>
    <property type="match status" value="1"/>
</dbReference>
<dbReference type="SUPFAM" id="SSF51735">
    <property type="entry name" value="NAD(P)-binding Rossmann-fold domains"/>
    <property type="match status" value="1"/>
</dbReference>
<dbReference type="InterPro" id="IPR036291">
    <property type="entry name" value="NAD(P)-bd_dom_sf"/>
</dbReference>
<organism evidence="4 5">
    <name type="scientific">Lactovum miscens</name>
    <dbReference type="NCBI Taxonomy" id="190387"/>
    <lineage>
        <taxon>Bacteria</taxon>
        <taxon>Bacillati</taxon>
        <taxon>Bacillota</taxon>
        <taxon>Bacilli</taxon>
        <taxon>Lactobacillales</taxon>
        <taxon>Streptococcaceae</taxon>
        <taxon>Lactovum</taxon>
    </lineage>
</organism>